<dbReference type="OrthoDB" id="9793848at2"/>
<comment type="catalytic activity">
    <reaction evidence="3">
        <text>cytidine + phosphate = cytosine + alpha-D-ribose 1-phosphate</text>
        <dbReference type="Rhea" id="RHEA:52540"/>
        <dbReference type="ChEBI" id="CHEBI:16040"/>
        <dbReference type="ChEBI" id="CHEBI:17562"/>
        <dbReference type="ChEBI" id="CHEBI:43474"/>
        <dbReference type="ChEBI" id="CHEBI:57720"/>
        <dbReference type="EC" id="2.4.2.2"/>
    </reaction>
</comment>
<proteinExistence type="inferred from homology"/>
<dbReference type="PANTHER" id="PTHR36540">
    <property type="entry name" value="PYRIMIDINE/PURINE NUCLEOSIDE PHOSPHORYLASE"/>
    <property type="match status" value="1"/>
</dbReference>
<evidence type="ECO:0000256" key="2">
    <source>
        <dbReference type="ARBA" id="ARBA00022679"/>
    </source>
</evidence>
<comment type="catalytic activity">
    <reaction evidence="3">
        <text>xanthosine + phosphate = alpha-D-ribose 1-phosphate + xanthine</text>
        <dbReference type="Rhea" id="RHEA:27638"/>
        <dbReference type="ChEBI" id="CHEBI:17712"/>
        <dbReference type="ChEBI" id="CHEBI:18107"/>
        <dbReference type="ChEBI" id="CHEBI:43474"/>
        <dbReference type="ChEBI" id="CHEBI:57720"/>
        <dbReference type="EC" id="2.4.2.1"/>
    </reaction>
</comment>
<comment type="similarity">
    <text evidence="3">Belongs to the nucleoside phosphorylase PpnP family.</text>
</comment>
<dbReference type="PANTHER" id="PTHR36540:SF1">
    <property type="entry name" value="PYRIMIDINE_PURINE NUCLEOSIDE PHOSPHORYLASE"/>
    <property type="match status" value="1"/>
</dbReference>
<dbReference type="HAMAP" id="MF_01537">
    <property type="entry name" value="Nucleos_phosphorylase_PpnP"/>
    <property type="match status" value="1"/>
</dbReference>
<evidence type="ECO:0000313" key="5">
    <source>
        <dbReference type="Proteomes" id="UP000190774"/>
    </source>
</evidence>
<evidence type="ECO:0000256" key="1">
    <source>
        <dbReference type="ARBA" id="ARBA00022676"/>
    </source>
</evidence>
<dbReference type="CDD" id="cd20296">
    <property type="entry name" value="cupin_PpnP-like"/>
    <property type="match status" value="1"/>
</dbReference>
<dbReference type="EMBL" id="FUYE01000002">
    <property type="protein sequence ID" value="SKA81789.1"/>
    <property type="molecule type" value="Genomic_DNA"/>
</dbReference>
<dbReference type="EC" id="2.4.2.2" evidence="3"/>
<sequence length="109" mass="11758">MSSVPADFTNVTAVAKANVYFDGKVVSHTILLPDNSKKTLGLIYAGEYHFGTDKAERMEIVAGVCEVKIKGSDSKCIYEAGQYFDVPAKSGFDIAVSSGICEYICSFID</sequence>
<name>A0A1T4WX42_9BACT</name>
<gene>
    <name evidence="3" type="primary">ppnP</name>
    <name evidence="4" type="ORF">SAMN02745166_00812</name>
</gene>
<dbReference type="AlphaFoldDB" id="A0A1T4WX42"/>
<keyword evidence="5" id="KW-1185">Reference proteome</keyword>
<accession>A0A1T4WX42</accession>
<dbReference type="GO" id="GO:0047975">
    <property type="term" value="F:guanosine phosphorylase activity"/>
    <property type="evidence" value="ECO:0007669"/>
    <property type="project" value="RHEA"/>
</dbReference>
<evidence type="ECO:0000256" key="3">
    <source>
        <dbReference type="HAMAP-Rule" id="MF_01537"/>
    </source>
</evidence>
<comment type="catalytic activity">
    <reaction evidence="3">
        <text>uridine + phosphate = alpha-D-ribose 1-phosphate + uracil</text>
        <dbReference type="Rhea" id="RHEA:24388"/>
        <dbReference type="ChEBI" id="CHEBI:16704"/>
        <dbReference type="ChEBI" id="CHEBI:17568"/>
        <dbReference type="ChEBI" id="CHEBI:43474"/>
        <dbReference type="ChEBI" id="CHEBI:57720"/>
        <dbReference type="EC" id="2.4.2.2"/>
    </reaction>
</comment>
<dbReference type="GO" id="GO:0004731">
    <property type="term" value="F:purine-nucleoside phosphorylase activity"/>
    <property type="evidence" value="ECO:0007669"/>
    <property type="project" value="UniProtKB-UniRule"/>
</dbReference>
<dbReference type="Gene3D" id="2.60.120.10">
    <property type="entry name" value="Jelly Rolls"/>
    <property type="match status" value="1"/>
</dbReference>
<comment type="catalytic activity">
    <reaction evidence="3">
        <text>guanosine + phosphate = alpha-D-ribose 1-phosphate + guanine</text>
        <dbReference type="Rhea" id="RHEA:13233"/>
        <dbReference type="ChEBI" id="CHEBI:16235"/>
        <dbReference type="ChEBI" id="CHEBI:16750"/>
        <dbReference type="ChEBI" id="CHEBI:43474"/>
        <dbReference type="ChEBI" id="CHEBI:57720"/>
        <dbReference type="EC" id="2.4.2.1"/>
    </reaction>
</comment>
<dbReference type="SUPFAM" id="SSF51182">
    <property type="entry name" value="RmlC-like cupins"/>
    <property type="match status" value="1"/>
</dbReference>
<dbReference type="Proteomes" id="UP000190774">
    <property type="component" value="Unassembled WGS sequence"/>
</dbReference>
<dbReference type="InterPro" id="IPR011051">
    <property type="entry name" value="RmlC_Cupin_sf"/>
</dbReference>
<dbReference type="GO" id="GO:0009032">
    <property type="term" value="F:thymidine phosphorylase activity"/>
    <property type="evidence" value="ECO:0007669"/>
    <property type="project" value="RHEA"/>
</dbReference>
<evidence type="ECO:0000313" key="4">
    <source>
        <dbReference type="EMBL" id="SKA81789.1"/>
    </source>
</evidence>
<dbReference type="RefSeq" id="WP_078812011.1">
    <property type="nucleotide sequence ID" value="NZ_FUYE01000002.1"/>
</dbReference>
<dbReference type="GO" id="GO:0004850">
    <property type="term" value="F:uridine phosphorylase activity"/>
    <property type="evidence" value="ECO:0007669"/>
    <property type="project" value="RHEA"/>
</dbReference>
<reference evidence="5" key="1">
    <citation type="submission" date="2017-02" db="EMBL/GenBank/DDBJ databases">
        <authorList>
            <person name="Varghese N."/>
            <person name="Submissions S."/>
        </authorList>
    </citation>
    <scope>NUCLEOTIDE SEQUENCE [LARGE SCALE GENOMIC DNA]</scope>
    <source>
        <strain evidence="5">ATCC 700200</strain>
    </source>
</reference>
<keyword evidence="2 3" id="KW-0808">Transferase</keyword>
<comment type="catalytic activity">
    <reaction evidence="3">
        <text>a purine D-ribonucleoside + phosphate = a purine nucleobase + alpha-D-ribose 1-phosphate</text>
        <dbReference type="Rhea" id="RHEA:19805"/>
        <dbReference type="ChEBI" id="CHEBI:26386"/>
        <dbReference type="ChEBI" id="CHEBI:43474"/>
        <dbReference type="ChEBI" id="CHEBI:57720"/>
        <dbReference type="ChEBI" id="CHEBI:142355"/>
        <dbReference type="EC" id="2.4.2.1"/>
    </reaction>
</comment>
<dbReference type="GO" id="GO:0005829">
    <property type="term" value="C:cytosol"/>
    <property type="evidence" value="ECO:0007669"/>
    <property type="project" value="TreeGrafter"/>
</dbReference>
<comment type="catalytic activity">
    <reaction evidence="3">
        <text>thymidine + phosphate = 2-deoxy-alpha-D-ribose 1-phosphate + thymine</text>
        <dbReference type="Rhea" id="RHEA:16037"/>
        <dbReference type="ChEBI" id="CHEBI:17748"/>
        <dbReference type="ChEBI" id="CHEBI:17821"/>
        <dbReference type="ChEBI" id="CHEBI:43474"/>
        <dbReference type="ChEBI" id="CHEBI:57259"/>
        <dbReference type="EC" id="2.4.2.2"/>
    </reaction>
</comment>
<comment type="function">
    <text evidence="3">Catalyzes the phosphorolysis of diverse nucleosides, yielding D-ribose 1-phosphate and the respective free bases. Can use uridine, adenosine, guanosine, cytidine, thymidine, inosine and xanthosine as substrates. Also catalyzes the reverse reactions.</text>
</comment>
<dbReference type="InterPro" id="IPR009664">
    <property type="entry name" value="Ppnp"/>
</dbReference>
<comment type="catalytic activity">
    <reaction evidence="3">
        <text>adenosine + phosphate = alpha-D-ribose 1-phosphate + adenine</text>
        <dbReference type="Rhea" id="RHEA:27642"/>
        <dbReference type="ChEBI" id="CHEBI:16335"/>
        <dbReference type="ChEBI" id="CHEBI:16708"/>
        <dbReference type="ChEBI" id="CHEBI:43474"/>
        <dbReference type="ChEBI" id="CHEBI:57720"/>
        <dbReference type="EC" id="2.4.2.1"/>
    </reaction>
</comment>
<keyword evidence="1 3" id="KW-0328">Glycosyltransferase</keyword>
<organism evidence="4 5">
    <name type="scientific">Prosthecobacter debontii</name>
    <dbReference type="NCBI Taxonomy" id="48467"/>
    <lineage>
        <taxon>Bacteria</taxon>
        <taxon>Pseudomonadati</taxon>
        <taxon>Verrucomicrobiota</taxon>
        <taxon>Verrucomicrobiia</taxon>
        <taxon>Verrucomicrobiales</taxon>
        <taxon>Verrucomicrobiaceae</taxon>
        <taxon>Prosthecobacter</taxon>
    </lineage>
</organism>
<dbReference type="STRING" id="48467.SAMN02745166_00812"/>
<dbReference type="InterPro" id="IPR014710">
    <property type="entry name" value="RmlC-like_jellyroll"/>
</dbReference>
<dbReference type="Pfam" id="PF06865">
    <property type="entry name" value="Ppnp"/>
    <property type="match status" value="1"/>
</dbReference>
<protein>
    <recommendedName>
        <fullName evidence="3">Pyrimidine/purine nucleoside phosphorylase</fullName>
        <ecNumber evidence="3">2.4.2.1</ecNumber>
        <ecNumber evidence="3">2.4.2.2</ecNumber>
    </recommendedName>
    <alternativeName>
        <fullName evidence="3">Adenosine phosphorylase</fullName>
    </alternativeName>
    <alternativeName>
        <fullName evidence="3">Cytidine phosphorylase</fullName>
    </alternativeName>
    <alternativeName>
        <fullName evidence="3">Guanosine phosphorylase</fullName>
    </alternativeName>
    <alternativeName>
        <fullName evidence="3">Inosine phosphorylase</fullName>
    </alternativeName>
    <alternativeName>
        <fullName evidence="3">Thymidine phosphorylase</fullName>
    </alternativeName>
    <alternativeName>
        <fullName evidence="3">Uridine phosphorylase</fullName>
    </alternativeName>
    <alternativeName>
        <fullName evidence="3">Xanthosine phosphorylase</fullName>
    </alternativeName>
</protein>
<dbReference type="EC" id="2.4.2.1" evidence="3"/>
<comment type="catalytic activity">
    <reaction evidence="3">
        <text>inosine + phosphate = alpha-D-ribose 1-phosphate + hypoxanthine</text>
        <dbReference type="Rhea" id="RHEA:27646"/>
        <dbReference type="ChEBI" id="CHEBI:17368"/>
        <dbReference type="ChEBI" id="CHEBI:17596"/>
        <dbReference type="ChEBI" id="CHEBI:43474"/>
        <dbReference type="ChEBI" id="CHEBI:57720"/>
        <dbReference type="EC" id="2.4.2.1"/>
    </reaction>
</comment>